<dbReference type="AlphaFoldDB" id="A0A0F9JB94"/>
<proteinExistence type="predicted"/>
<organism evidence="2">
    <name type="scientific">marine sediment metagenome</name>
    <dbReference type="NCBI Taxonomy" id="412755"/>
    <lineage>
        <taxon>unclassified sequences</taxon>
        <taxon>metagenomes</taxon>
        <taxon>ecological metagenomes</taxon>
    </lineage>
</organism>
<gene>
    <name evidence="2" type="ORF">LCGC14_1477580</name>
</gene>
<evidence type="ECO:0000256" key="1">
    <source>
        <dbReference type="SAM" id="MobiDB-lite"/>
    </source>
</evidence>
<feature type="region of interest" description="Disordered" evidence="1">
    <location>
        <begin position="255"/>
        <end position="302"/>
    </location>
</feature>
<feature type="compositionally biased region" description="Pro residues" evidence="1">
    <location>
        <begin position="268"/>
        <end position="284"/>
    </location>
</feature>
<name>A0A0F9JB94_9ZZZZ</name>
<feature type="region of interest" description="Disordered" evidence="1">
    <location>
        <begin position="142"/>
        <end position="161"/>
    </location>
</feature>
<feature type="compositionally biased region" description="Pro residues" evidence="1">
    <location>
        <begin position="147"/>
        <end position="156"/>
    </location>
</feature>
<evidence type="ECO:0000313" key="2">
    <source>
        <dbReference type="EMBL" id="KKM66798.1"/>
    </source>
</evidence>
<sequence length="302" mass="32004">MVEATEQFDASKAVTDLPEVNTGALAELGDGADDWAEYTLEGLPKRREDDPAPDAASFRFVSGRHPVECRGDGRFYHVTTGAEVLDVTGSAFDPATHDFDPTVEPVRPILTRAGLVRRRGAQNLGARARRPPAIAPVVVLPEREPGPSAPPPPGPAIAPEDPTQPGAAVLLGEIGSDANDASADAFAAVLVTSLSGAAVAIAGDWAEQTETEGEVQRVAWAAYLKTLDMSAPPAWSIPLLATLPWVARVARDERGAWNKRRRRREALPPEPQPQAAAEPPPDAPSGPTSQFPADFDRSKLDA</sequence>
<reference evidence="2" key="1">
    <citation type="journal article" date="2015" name="Nature">
        <title>Complex archaea that bridge the gap between prokaryotes and eukaryotes.</title>
        <authorList>
            <person name="Spang A."/>
            <person name="Saw J.H."/>
            <person name="Jorgensen S.L."/>
            <person name="Zaremba-Niedzwiedzka K."/>
            <person name="Martijn J."/>
            <person name="Lind A.E."/>
            <person name="van Eijk R."/>
            <person name="Schleper C."/>
            <person name="Guy L."/>
            <person name="Ettema T.J."/>
        </authorList>
    </citation>
    <scope>NUCLEOTIDE SEQUENCE</scope>
</reference>
<dbReference type="EMBL" id="LAZR01010463">
    <property type="protein sequence ID" value="KKM66798.1"/>
    <property type="molecule type" value="Genomic_DNA"/>
</dbReference>
<protein>
    <submittedName>
        <fullName evidence="2">Uncharacterized protein</fullName>
    </submittedName>
</protein>
<comment type="caution">
    <text evidence="2">The sequence shown here is derived from an EMBL/GenBank/DDBJ whole genome shotgun (WGS) entry which is preliminary data.</text>
</comment>
<accession>A0A0F9JB94</accession>